<proteinExistence type="predicted"/>
<dbReference type="Proteomes" id="UP001595965">
    <property type="component" value="Unassembled WGS sequence"/>
</dbReference>
<evidence type="ECO:0000313" key="7">
    <source>
        <dbReference type="Proteomes" id="UP001595965"/>
    </source>
</evidence>
<evidence type="ECO:0000256" key="3">
    <source>
        <dbReference type="ARBA" id="ARBA00022888"/>
    </source>
</evidence>
<name>A0ABV8XVL1_9MICC</name>
<dbReference type="PANTHER" id="PTHR43284:SF1">
    <property type="entry name" value="ASPARAGINE SYNTHETASE"/>
    <property type="match status" value="1"/>
</dbReference>
<dbReference type="Pfam" id="PF13537">
    <property type="entry name" value="GATase_7"/>
    <property type="match status" value="1"/>
</dbReference>
<keyword evidence="3" id="KW-0061">Asparagine biosynthesis</keyword>
<dbReference type="RefSeq" id="WP_344229218.1">
    <property type="nucleotide sequence ID" value="NZ_BAAALH010000002.1"/>
</dbReference>
<organism evidence="6 7">
    <name type="scientific">Citricoccus alkalitolerans</name>
    <dbReference type="NCBI Taxonomy" id="246603"/>
    <lineage>
        <taxon>Bacteria</taxon>
        <taxon>Bacillati</taxon>
        <taxon>Actinomycetota</taxon>
        <taxon>Actinomycetes</taxon>
        <taxon>Micrococcales</taxon>
        <taxon>Micrococcaceae</taxon>
        <taxon>Citricoccus</taxon>
    </lineage>
</organism>
<keyword evidence="7" id="KW-1185">Reference proteome</keyword>
<dbReference type="PANTHER" id="PTHR43284">
    <property type="entry name" value="ASPARAGINE SYNTHETASE (GLUTAMINE-HYDROLYZING)"/>
    <property type="match status" value="1"/>
</dbReference>
<gene>
    <name evidence="6" type="ORF">ACFO0K_04505</name>
</gene>
<protein>
    <recommendedName>
        <fullName evidence="2">asparagine synthase (glutamine-hydrolyzing)</fullName>
        <ecNumber evidence="2">6.3.5.4</ecNumber>
    </recommendedName>
</protein>
<dbReference type="EMBL" id="JBHSEN010000001">
    <property type="protein sequence ID" value="MFC4428939.1"/>
    <property type="molecule type" value="Genomic_DNA"/>
</dbReference>
<evidence type="ECO:0000259" key="5">
    <source>
        <dbReference type="PROSITE" id="PS51278"/>
    </source>
</evidence>
<comment type="pathway">
    <text evidence="1">Amino-acid biosynthesis; L-asparagine biosynthesis; L-asparagine from L-aspartate (L-Gln route): step 1/1.</text>
</comment>
<sequence>MAPRTADAQGCVQPAGDVTMGIAGEVSVRGAWADTASVDRMIQALDAPRDAERDAGWPAEPGICDWGWVAVGHSPPGTGEPSGAAAQWLLDERLGWCLVFEGRLDNGPDLRVDLDECFPFRSGSDAEVVLAAYHRWGEHFVDHLQGVFALALVDAPREKVLLARDRKGARPLYLWTGAGRLRFASTLPGLLAADGTDTVVDRATVAPALEDHGMAAAPQVMLSGVTLLPAATLRVLEARGRARDRALLDDEGVPRLGSVGRS</sequence>
<keyword evidence="3" id="KW-0028">Amino-acid biosynthesis</keyword>
<dbReference type="Gene3D" id="3.60.20.10">
    <property type="entry name" value="Glutamine Phosphoribosylpyrophosphate, subunit 1, domain 1"/>
    <property type="match status" value="1"/>
</dbReference>
<comment type="catalytic activity">
    <reaction evidence="4">
        <text>L-aspartate + L-glutamine + ATP + H2O = L-asparagine + L-glutamate + AMP + diphosphate + H(+)</text>
        <dbReference type="Rhea" id="RHEA:12228"/>
        <dbReference type="ChEBI" id="CHEBI:15377"/>
        <dbReference type="ChEBI" id="CHEBI:15378"/>
        <dbReference type="ChEBI" id="CHEBI:29985"/>
        <dbReference type="ChEBI" id="CHEBI:29991"/>
        <dbReference type="ChEBI" id="CHEBI:30616"/>
        <dbReference type="ChEBI" id="CHEBI:33019"/>
        <dbReference type="ChEBI" id="CHEBI:58048"/>
        <dbReference type="ChEBI" id="CHEBI:58359"/>
        <dbReference type="ChEBI" id="CHEBI:456215"/>
        <dbReference type="EC" id="6.3.5.4"/>
    </reaction>
</comment>
<reference evidence="7" key="1">
    <citation type="journal article" date="2019" name="Int. J. Syst. Evol. Microbiol.">
        <title>The Global Catalogue of Microorganisms (GCM) 10K type strain sequencing project: providing services to taxonomists for standard genome sequencing and annotation.</title>
        <authorList>
            <consortium name="The Broad Institute Genomics Platform"/>
            <consortium name="The Broad Institute Genome Sequencing Center for Infectious Disease"/>
            <person name="Wu L."/>
            <person name="Ma J."/>
        </authorList>
    </citation>
    <scope>NUCLEOTIDE SEQUENCE [LARGE SCALE GENOMIC DNA]</scope>
    <source>
        <strain evidence="7">CGMCC 1.12125</strain>
    </source>
</reference>
<dbReference type="InterPro" id="IPR029055">
    <property type="entry name" value="Ntn_hydrolases_N"/>
</dbReference>
<dbReference type="PROSITE" id="PS51278">
    <property type="entry name" value="GATASE_TYPE_2"/>
    <property type="match status" value="1"/>
</dbReference>
<feature type="domain" description="Glutamine amidotransferase type-2" evidence="5">
    <location>
        <begin position="1"/>
        <end position="239"/>
    </location>
</feature>
<evidence type="ECO:0000256" key="1">
    <source>
        <dbReference type="ARBA" id="ARBA00005187"/>
    </source>
</evidence>
<dbReference type="InterPro" id="IPR051786">
    <property type="entry name" value="ASN_synthetase/amidase"/>
</dbReference>
<accession>A0ABV8XVL1</accession>
<dbReference type="SUPFAM" id="SSF56235">
    <property type="entry name" value="N-terminal nucleophile aminohydrolases (Ntn hydrolases)"/>
    <property type="match status" value="1"/>
</dbReference>
<evidence type="ECO:0000256" key="4">
    <source>
        <dbReference type="ARBA" id="ARBA00048741"/>
    </source>
</evidence>
<dbReference type="EC" id="6.3.5.4" evidence="2"/>
<evidence type="ECO:0000256" key="2">
    <source>
        <dbReference type="ARBA" id="ARBA00012737"/>
    </source>
</evidence>
<dbReference type="InterPro" id="IPR017932">
    <property type="entry name" value="GATase_2_dom"/>
</dbReference>
<evidence type="ECO:0000313" key="6">
    <source>
        <dbReference type="EMBL" id="MFC4428939.1"/>
    </source>
</evidence>
<comment type="caution">
    <text evidence="6">The sequence shown here is derived from an EMBL/GenBank/DDBJ whole genome shotgun (WGS) entry which is preliminary data.</text>
</comment>